<feature type="chain" id="PRO_5007824782" evidence="2">
    <location>
        <begin position="20"/>
        <end position="407"/>
    </location>
</feature>
<comment type="caution">
    <text evidence="3">The sequence shown here is derived from an EMBL/GenBank/DDBJ whole genome shotgun (WGS) entry which is preliminary data.</text>
</comment>
<dbReference type="EMBL" id="LUKD01000001">
    <property type="protein sequence ID" value="KYG68038.1"/>
    <property type="molecule type" value="Genomic_DNA"/>
</dbReference>
<feature type="signal peptide" evidence="2">
    <location>
        <begin position="1"/>
        <end position="19"/>
    </location>
</feature>
<dbReference type="AlphaFoldDB" id="A0A161PS26"/>
<dbReference type="Proteomes" id="UP000075799">
    <property type="component" value="Unassembled WGS sequence"/>
</dbReference>
<proteinExistence type="predicted"/>
<feature type="compositionally biased region" description="Low complexity" evidence="1">
    <location>
        <begin position="290"/>
        <end position="328"/>
    </location>
</feature>
<protein>
    <submittedName>
        <fullName evidence="3">Uncharacterized protein</fullName>
    </submittedName>
</protein>
<evidence type="ECO:0000256" key="2">
    <source>
        <dbReference type="SAM" id="SignalP"/>
    </source>
</evidence>
<evidence type="ECO:0000313" key="3">
    <source>
        <dbReference type="EMBL" id="KYG68038.1"/>
    </source>
</evidence>
<feature type="compositionally biased region" description="Polar residues" evidence="1">
    <location>
        <begin position="348"/>
        <end position="358"/>
    </location>
</feature>
<accession>A0A161PS26</accession>
<organism evidence="3 4">
    <name type="scientific">Bdellovibrio bacteriovorus</name>
    <dbReference type="NCBI Taxonomy" id="959"/>
    <lineage>
        <taxon>Bacteria</taxon>
        <taxon>Pseudomonadati</taxon>
        <taxon>Bdellovibrionota</taxon>
        <taxon>Bdellovibrionia</taxon>
        <taxon>Bdellovibrionales</taxon>
        <taxon>Pseudobdellovibrionaceae</taxon>
        <taxon>Bdellovibrio</taxon>
    </lineage>
</organism>
<sequence length="407" mass="42124">MKTVMTFLSVLSLSLPAVAEPSAAGAATAAVEPLTPDELIAVGLEEVPVNLKAIIKKIDALPAAVSAMDPGAQLVIPELPSFKKGFQAYEANRKTCINDQTRAAKLCREETSPNLQTTLQGVNLVLAGVNSLAVNDACKSFSKAMTLAQAGITAYTVACGAMQKKCDLSCSAAASGMKEMIQALHVSKATCTPGQTGAGCTEGMSQLESLYNKAYTEMKKEISLQSKKTLHSKEQLCKKTYGLLLASSAASLVSIVSSLKQGKSCDEESNGSEGGGGGTAAVALSEKQETTSSQTATPSQSSATPTRATEVAPSLSSSPTSSAASESANRTSDTVAIEAPNSRRELASSPTETVPSQDSELRKYLPGGSKAAASVSADPHPDITSAGGKSNFEKMRNRFWELGLQGD</sequence>
<feature type="region of interest" description="Disordered" evidence="1">
    <location>
        <begin position="285"/>
        <end position="390"/>
    </location>
</feature>
<evidence type="ECO:0000256" key="1">
    <source>
        <dbReference type="SAM" id="MobiDB-lite"/>
    </source>
</evidence>
<dbReference type="RefSeq" id="WP_063204742.1">
    <property type="nucleotide sequence ID" value="NZ_LUKD01000001.1"/>
</dbReference>
<evidence type="ECO:0000313" key="4">
    <source>
        <dbReference type="Proteomes" id="UP000075799"/>
    </source>
</evidence>
<reference evidence="3 4" key="1">
    <citation type="submission" date="2016-03" db="EMBL/GenBank/DDBJ databases">
        <authorList>
            <person name="Ploux O."/>
        </authorList>
    </citation>
    <scope>NUCLEOTIDE SEQUENCE [LARGE SCALE GENOMIC DNA]</scope>
    <source>
        <strain evidence="3 4">EC13</strain>
    </source>
</reference>
<dbReference type="OrthoDB" id="5296291at2"/>
<gene>
    <name evidence="3" type="ORF">AZI87_01870</name>
</gene>
<keyword evidence="2" id="KW-0732">Signal</keyword>
<name>A0A161PS26_BDEBC</name>